<evidence type="ECO:0000313" key="1">
    <source>
        <dbReference type="EMBL" id="SFQ50106.1"/>
    </source>
</evidence>
<evidence type="ECO:0008006" key="3">
    <source>
        <dbReference type="Google" id="ProtNLM"/>
    </source>
</evidence>
<dbReference type="EMBL" id="FOXH01000023">
    <property type="protein sequence ID" value="SFQ50106.1"/>
    <property type="molecule type" value="Genomic_DNA"/>
</dbReference>
<dbReference type="OrthoDB" id="8887208at2"/>
<protein>
    <recommendedName>
        <fullName evidence="3">Outer membrane protein beta-barrel domain-containing protein</fullName>
    </recommendedName>
</protein>
<sequence>MKNLIFTFFLLVLTVKVSQAQEKESYSRKGEYFVYWGYNRSFSYSESDIRFRGIGYDFTLYKAVAADAPTPIQDIGTYLNPGLLSIPQFNFRAGYFFNDHWCLSLGWDHMKYVVQDWQKVAISGHISPQVSDPAITVDPKYVGDFTKEANTVVLDPDHFLHLEHTDGFNYAALELDRYDRLWTAKNKKLSLDWLAGMGAGAMVPRSDVHLFGVGANHFWNVSGYGFSAKAGLRFDFSKRLFFQTDVKYGFSRLNNIPTTGRDTDYAQQSIWWGEFYGVLGYKFGRHRKNK</sequence>
<dbReference type="STRING" id="1079859.SAMN04515674_12336"/>
<dbReference type="Proteomes" id="UP000199306">
    <property type="component" value="Unassembled WGS sequence"/>
</dbReference>
<proteinExistence type="predicted"/>
<keyword evidence="2" id="KW-1185">Reference proteome</keyword>
<dbReference type="AlphaFoldDB" id="A0A1I5Z0W6"/>
<name>A0A1I5Z0W6_9BACT</name>
<accession>A0A1I5Z0W6</accession>
<evidence type="ECO:0000313" key="2">
    <source>
        <dbReference type="Proteomes" id="UP000199306"/>
    </source>
</evidence>
<organism evidence="1 2">
    <name type="scientific">Pseudarcicella hirudinis</name>
    <dbReference type="NCBI Taxonomy" id="1079859"/>
    <lineage>
        <taxon>Bacteria</taxon>
        <taxon>Pseudomonadati</taxon>
        <taxon>Bacteroidota</taxon>
        <taxon>Cytophagia</taxon>
        <taxon>Cytophagales</taxon>
        <taxon>Flectobacillaceae</taxon>
        <taxon>Pseudarcicella</taxon>
    </lineage>
</organism>
<reference evidence="1 2" key="1">
    <citation type="submission" date="2016-10" db="EMBL/GenBank/DDBJ databases">
        <authorList>
            <person name="de Groot N.N."/>
        </authorList>
    </citation>
    <scope>NUCLEOTIDE SEQUENCE [LARGE SCALE GENOMIC DNA]</scope>
    <source>
        <strain evidence="2">E92,LMG 26720,CCM 7988</strain>
    </source>
</reference>
<gene>
    <name evidence="1" type="ORF">SAMN04515674_12336</name>
</gene>
<dbReference type="RefSeq" id="WP_092019800.1">
    <property type="nucleotide sequence ID" value="NZ_FOXH01000023.1"/>
</dbReference>